<dbReference type="PANTHER" id="PTHR30287">
    <property type="entry name" value="MEMBRANE COMPONENT OF PREDICTED ABC SUPERFAMILY METABOLITE UPTAKE TRANSPORTER"/>
    <property type="match status" value="1"/>
</dbReference>
<gene>
    <name evidence="8" type="ORF">SOJ16_001550</name>
</gene>
<dbReference type="Pfam" id="PF02687">
    <property type="entry name" value="FtsX"/>
    <property type="match status" value="2"/>
</dbReference>
<dbReference type="InterPro" id="IPR003838">
    <property type="entry name" value="ABC3_permease_C"/>
</dbReference>
<feature type="transmembrane region" description="Helical" evidence="6">
    <location>
        <begin position="710"/>
        <end position="727"/>
    </location>
</feature>
<dbReference type="Proteomes" id="UP001322744">
    <property type="component" value="Chromosome"/>
</dbReference>
<evidence type="ECO:0000313" key="8">
    <source>
        <dbReference type="EMBL" id="WPX07722.1"/>
    </source>
</evidence>
<evidence type="ECO:0000256" key="6">
    <source>
        <dbReference type="SAM" id="Phobius"/>
    </source>
</evidence>
<feature type="transmembrane region" description="Helical" evidence="6">
    <location>
        <begin position="409"/>
        <end position="426"/>
    </location>
</feature>
<dbReference type="InterPro" id="IPR038766">
    <property type="entry name" value="Membrane_comp_ABC_pdt"/>
</dbReference>
<keyword evidence="2" id="KW-1003">Cell membrane</keyword>
<feature type="transmembrane region" description="Helical" evidence="6">
    <location>
        <begin position="338"/>
        <end position="358"/>
    </location>
</feature>
<dbReference type="RefSeq" id="WP_322141173.1">
    <property type="nucleotide sequence ID" value="NZ_CP139957.1"/>
</dbReference>
<evidence type="ECO:0000256" key="5">
    <source>
        <dbReference type="ARBA" id="ARBA00023136"/>
    </source>
</evidence>
<proteinExistence type="predicted"/>
<keyword evidence="3 6" id="KW-0812">Transmembrane</keyword>
<sequence>MVVKKIPIRIMKRELLQFFSIMLLVAIATMTYTLFAVSMQDIDYNYEVFKDKYNQEDGNFITAKEVDIKLLQEKFKINVEQRLFTDVQNDHFTLRVFSVPKEINKPYIEKGRMPSKGEILIDPAFYKKHKLKIGSVLPIGGENFKVSGIAYLPDYIYIYIIKNDQDLLPDPEHFGFAIMNEDEMRRLFNIFPVHYYCFKGKVENIDKFKEFLNSNWELLKFVQRDQNPRIMYTEIKVKSAKNMTLPLSLFIILVSSFILFIVMRRVINSMHAEIGTIYSMGYAQKDVLKVFMKFPLYIWLFGSVFGVLLGIVEAAPFARFYRSYFTLPKIESILPWQHVFAAMLLPAIFIFLSGYLAIKNFFKLTIVQMLHGVDEIKFGKLPSIKFFDRFEFKIRIMLKYGWRHVGRELILAIGIIFSTILMMYGMTAKDSIVTAIERTYERNFKYNYLYSLNSVSAHPEIKLKDTSEPYNLLSFDIVGTKLSITIYGIKSNSDMIKLYDEKGREISVSSELIITKPLASKLGIGDGDKIKLKNKFTGEEYTLKVKKVANLPVGNNGYMELESFNRIFGYRSGEYVGIFSKGKLEIPPSMIFESYTKSELVNTIKSSAGDLSKSIGAMALIAAILALLIVYVLSTLTLNENKKNIGILKMLGYREGSIFKMILGFNYISFFVGFAAGIPLSKFTMDGLMSTATKDIDFAMSLDLSVNSSLSTFAILLLVFLISRFLARQKIAKVMPVEILRQQVD</sequence>
<organism evidence="8 9">
    <name type="scientific">Anaerocellum danielii</name>
    <dbReference type="NCBI Taxonomy" id="1387557"/>
    <lineage>
        <taxon>Bacteria</taxon>
        <taxon>Bacillati</taxon>
        <taxon>Bacillota</taxon>
        <taxon>Bacillota incertae sedis</taxon>
        <taxon>Caldicellulosiruptorales</taxon>
        <taxon>Caldicellulosiruptoraceae</taxon>
        <taxon>Anaerocellum</taxon>
    </lineage>
</organism>
<feature type="transmembrane region" description="Helical" evidence="6">
    <location>
        <begin position="243"/>
        <end position="262"/>
    </location>
</feature>
<protein>
    <submittedName>
        <fullName evidence="8">ABC transporter permease</fullName>
    </submittedName>
</protein>
<keyword evidence="5 6" id="KW-0472">Membrane</keyword>
<feature type="transmembrane region" description="Helical" evidence="6">
    <location>
        <begin position="615"/>
        <end position="638"/>
    </location>
</feature>
<comment type="subcellular location">
    <subcellularLocation>
        <location evidence="1">Cell membrane</location>
        <topology evidence="1">Multi-pass membrane protein</topology>
    </subcellularLocation>
</comment>
<evidence type="ECO:0000256" key="2">
    <source>
        <dbReference type="ARBA" id="ARBA00022475"/>
    </source>
</evidence>
<feature type="transmembrane region" description="Helical" evidence="6">
    <location>
        <begin position="658"/>
        <end position="680"/>
    </location>
</feature>
<dbReference type="EMBL" id="CP139957">
    <property type="protein sequence ID" value="WPX07722.1"/>
    <property type="molecule type" value="Genomic_DNA"/>
</dbReference>
<feature type="transmembrane region" description="Helical" evidence="6">
    <location>
        <begin position="296"/>
        <end position="318"/>
    </location>
</feature>
<feature type="domain" description="ABC3 transporter permease C-terminal" evidence="7">
    <location>
        <begin position="617"/>
        <end position="733"/>
    </location>
</feature>
<evidence type="ECO:0000313" key="9">
    <source>
        <dbReference type="Proteomes" id="UP001322744"/>
    </source>
</evidence>
<accession>A0ABZ0TWA0</accession>
<evidence type="ECO:0000256" key="1">
    <source>
        <dbReference type="ARBA" id="ARBA00004651"/>
    </source>
</evidence>
<keyword evidence="9" id="KW-1185">Reference proteome</keyword>
<reference evidence="8 9" key="1">
    <citation type="submission" date="2023-12" db="EMBL/GenBank/DDBJ databases">
        <authorList>
            <person name="Manesh M.J.H."/>
            <person name="Bing R.G."/>
            <person name="Willard D.J."/>
            <person name="Kelly R.M."/>
        </authorList>
    </citation>
    <scope>NUCLEOTIDE SEQUENCE [LARGE SCALE GENOMIC DNA]</scope>
    <source>
        <strain evidence="8 9">DSM 8977</strain>
    </source>
</reference>
<name>A0ABZ0TWA0_9FIRM</name>
<feature type="domain" description="ABC3 transporter permease C-terminal" evidence="7">
    <location>
        <begin position="248"/>
        <end position="365"/>
    </location>
</feature>
<dbReference type="PANTHER" id="PTHR30287:SF1">
    <property type="entry name" value="INNER MEMBRANE PROTEIN"/>
    <property type="match status" value="1"/>
</dbReference>
<evidence type="ECO:0000256" key="3">
    <source>
        <dbReference type="ARBA" id="ARBA00022692"/>
    </source>
</evidence>
<keyword evidence="4 6" id="KW-1133">Transmembrane helix</keyword>
<evidence type="ECO:0000256" key="4">
    <source>
        <dbReference type="ARBA" id="ARBA00022989"/>
    </source>
</evidence>
<evidence type="ECO:0000259" key="7">
    <source>
        <dbReference type="Pfam" id="PF02687"/>
    </source>
</evidence>